<organism evidence="2 3">
    <name type="scientific">Pseudomonas cremoricolorata</name>
    <dbReference type="NCBI Taxonomy" id="157783"/>
    <lineage>
        <taxon>Bacteria</taxon>
        <taxon>Pseudomonadati</taxon>
        <taxon>Pseudomonadota</taxon>
        <taxon>Gammaproteobacteria</taxon>
        <taxon>Pseudomonadales</taxon>
        <taxon>Pseudomonadaceae</taxon>
        <taxon>Pseudomonas</taxon>
    </lineage>
</organism>
<feature type="transmembrane region" description="Helical" evidence="1">
    <location>
        <begin position="6"/>
        <end position="24"/>
    </location>
</feature>
<keyword evidence="3" id="KW-1185">Reference proteome</keyword>
<dbReference type="eggNOG" id="ENOG502ZAGJ">
    <property type="taxonomic scope" value="Bacteria"/>
</dbReference>
<dbReference type="EMBL" id="CP009455">
    <property type="protein sequence ID" value="AIR89236.1"/>
    <property type="molecule type" value="Genomic_DNA"/>
</dbReference>
<proteinExistence type="predicted"/>
<keyword evidence="1" id="KW-0472">Membrane</keyword>
<dbReference type="KEGG" id="psw:LK03_08090"/>
<dbReference type="AlphaFoldDB" id="A0A089WKX6"/>
<keyword evidence="1" id="KW-1133">Transmembrane helix</keyword>
<sequence length="163" mass="18561">MTSSTALYWLIAVGVFTLAFRFLAKLQLNSKKLVADLNAREGLALDTGLLLGYPSPIFMVFDRQNRKFAVCNVARGESQIYDFSWVLRWDITFREVERTQMGGGTRQINSNGMSVPNFERVTEVKDYAIALQTADIHEPVMRFPMSRKQAEIWCARLNAIFNG</sequence>
<accession>A0A089WKX6</accession>
<keyword evidence="1" id="KW-0812">Transmembrane</keyword>
<evidence type="ECO:0000313" key="2">
    <source>
        <dbReference type="EMBL" id="AIR89236.1"/>
    </source>
</evidence>
<name>A0A089WKX6_9PSED</name>
<protein>
    <submittedName>
        <fullName evidence="2">Membrane protein</fullName>
    </submittedName>
</protein>
<reference evidence="2 3" key="1">
    <citation type="submission" date="2014-09" db="EMBL/GenBank/DDBJ databases">
        <authorList>
            <person name="Chan K.-G."/>
        </authorList>
    </citation>
    <scope>NUCLEOTIDE SEQUENCE [LARGE SCALE GENOMIC DNA]</scope>
    <source>
        <strain evidence="2 3">ND07</strain>
    </source>
</reference>
<dbReference type="OrthoDB" id="9155950at2"/>
<evidence type="ECO:0000256" key="1">
    <source>
        <dbReference type="SAM" id="Phobius"/>
    </source>
</evidence>
<evidence type="ECO:0000313" key="3">
    <source>
        <dbReference type="Proteomes" id="UP000029493"/>
    </source>
</evidence>
<gene>
    <name evidence="2" type="ORF">LK03_08090</name>
</gene>
<dbReference type="Proteomes" id="UP000029493">
    <property type="component" value="Chromosome"/>
</dbReference>